<protein>
    <submittedName>
        <fullName evidence="2">Uncharacterized protein</fullName>
    </submittedName>
</protein>
<dbReference type="EMBL" id="OU963868">
    <property type="protein sequence ID" value="CAH0393204.1"/>
    <property type="molecule type" value="Genomic_DNA"/>
</dbReference>
<keyword evidence="3" id="KW-1185">Reference proteome</keyword>
<dbReference type="KEGG" id="btab:109038112"/>
<keyword evidence="1" id="KW-0732">Signal</keyword>
<proteinExistence type="predicted"/>
<organism evidence="2 3">
    <name type="scientific">Bemisia tabaci</name>
    <name type="common">Sweetpotato whitefly</name>
    <name type="synonym">Aleurodes tabaci</name>
    <dbReference type="NCBI Taxonomy" id="7038"/>
    <lineage>
        <taxon>Eukaryota</taxon>
        <taxon>Metazoa</taxon>
        <taxon>Ecdysozoa</taxon>
        <taxon>Arthropoda</taxon>
        <taxon>Hexapoda</taxon>
        <taxon>Insecta</taxon>
        <taxon>Pterygota</taxon>
        <taxon>Neoptera</taxon>
        <taxon>Paraneoptera</taxon>
        <taxon>Hemiptera</taxon>
        <taxon>Sternorrhyncha</taxon>
        <taxon>Aleyrodoidea</taxon>
        <taxon>Aleyrodidae</taxon>
        <taxon>Aleyrodinae</taxon>
        <taxon>Bemisia</taxon>
    </lineage>
</organism>
<feature type="signal peptide" evidence="1">
    <location>
        <begin position="1"/>
        <end position="23"/>
    </location>
</feature>
<evidence type="ECO:0000256" key="1">
    <source>
        <dbReference type="SAM" id="SignalP"/>
    </source>
</evidence>
<feature type="chain" id="PRO_5040337872" evidence="1">
    <location>
        <begin position="24"/>
        <end position="113"/>
    </location>
</feature>
<name>A0A9P0AJN7_BEMTA</name>
<evidence type="ECO:0000313" key="2">
    <source>
        <dbReference type="EMBL" id="CAH0393204.1"/>
    </source>
</evidence>
<gene>
    <name evidence="2" type="ORF">BEMITA_LOCUS11630</name>
</gene>
<sequence>MKVALFCISVVSIVLVVSDISAGADCIWSANIYVPGKKVQFIGNDGNFLGTESCRNLRGNFAGYREIGSPEHCLMLYERSNCDKNGPKLKMPAKTKWNWDLKRKDRPQSLGCC</sequence>
<dbReference type="AlphaFoldDB" id="A0A9P0AJN7"/>
<reference evidence="2" key="1">
    <citation type="submission" date="2021-12" db="EMBL/GenBank/DDBJ databases">
        <authorList>
            <person name="King R."/>
        </authorList>
    </citation>
    <scope>NUCLEOTIDE SEQUENCE</scope>
</reference>
<evidence type="ECO:0000313" key="3">
    <source>
        <dbReference type="Proteomes" id="UP001152759"/>
    </source>
</evidence>
<dbReference type="Proteomes" id="UP001152759">
    <property type="component" value="Chromosome 7"/>
</dbReference>
<accession>A0A9P0AJN7</accession>